<dbReference type="Proteomes" id="UP001484239">
    <property type="component" value="Unassembled WGS sequence"/>
</dbReference>
<dbReference type="PROSITE" id="PS51201">
    <property type="entry name" value="RCK_N"/>
    <property type="match status" value="1"/>
</dbReference>
<dbReference type="Gene3D" id="3.40.50.720">
    <property type="entry name" value="NAD(P)-binding Rossmann-like Domain"/>
    <property type="match status" value="1"/>
</dbReference>
<dbReference type="InterPro" id="IPR006037">
    <property type="entry name" value="RCK_C"/>
</dbReference>
<evidence type="ECO:0000259" key="3">
    <source>
        <dbReference type="PROSITE" id="PS51201"/>
    </source>
</evidence>
<dbReference type="InterPro" id="IPR003148">
    <property type="entry name" value="RCK_N"/>
</dbReference>
<feature type="transmembrane region" description="Helical" evidence="2">
    <location>
        <begin position="63"/>
        <end position="89"/>
    </location>
</feature>
<comment type="caution">
    <text evidence="5">The sequence shown here is derived from an EMBL/GenBank/DDBJ whole genome shotgun (WGS) entry which is preliminary data.</text>
</comment>
<gene>
    <name evidence="5" type="ORF">WI372_10325</name>
</gene>
<reference evidence="5 6" key="1">
    <citation type="submission" date="2024-02" db="EMBL/GenBank/DDBJ databases">
        <title>A novel Gemmatimonadota bacterium.</title>
        <authorList>
            <person name="Du Z.-J."/>
            <person name="Ye Y.-Q."/>
        </authorList>
    </citation>
    <scope>NUCLEOTIDE SEQUENCE [LARGE SCALE GENOMIC DNA]</scope>
    <source>
        <strain evidence="5 6">DH-20</strain>
    </source>
</reference>
<dbReference type="SUPFAM" id="SSF51735">
    <property type="entry name" value="NAD(P)-binding Rossmann-fold domains"/>
    <property type="match status" value="1"/>
</dbReference>
<keyword evidence="5" id="KW-0813">Transport</keyword>
<dbReference type="InterPro" id="IPR036291">
    <property type="entry name" value="NAD(P)-bd_dom_sf"/>
</dbReference>
<keyword evidence="2" id="KW-1133">Transmembrane helix</keyword>
<evidence type="ECO:0000256" key="2">
    <source>
        <dbReference type="SAM" id="Phobius"/>
    </source>
</evidence>
<sequence>MEPYPRRFALAFAALAALIAFGTAGYHILERWSFDDALYMTVITLSAVGFQEVRPLTESGRTFTMVLLLGGITWMGGWFALVTSLLVELDLTDARRKRRQMKRIAKMHDHVIVCGGGRTGRQVVDELESMDTPWVLIERDSEQAEAFGADRPDSAVVIGDATHDDTLREAGLERARGLVTCLSADADNLFVCLSAREQAPDCTIVARAWEEKTMAKLYRAGASHVVSPNVSGAVRMASVLVRPSVVSFLDIATRSSDLELRMEQIEIGSRSPLAGRPLAEARIPDRTGLIVIAMRKHDLGGDGRFVFNPMADTRAEPGDHLVVLGTEDQITRLRAIVGS</sequence>
<keyword evidence="5" id="KW-0407">Ion channel</keyword>
<feature type="domain" description="RCK N-terminal" evidence="3">
    <location>
        <begin position="108"/>
        <end position="227"/>
    </location>
</feature>
<organism evidence="5 6">
    <name type="scientific">Gaopeijia maritima</name>
    <dbReference type="NCBI Taxonomy" id="3119007"/>
    <lineage>
        <taxon>Bacteria</taxon>
        <taxon>Pseudomonadati</taxon>
        <taxon>Gemmatimonadota</taxon>
        <taxon>Longimicrobiia</taxon>
        <taxon>Gaopeijiales</taxon>
        <taxon>Gaopeijiaceae</taxon>
        <taxon>Gaopeijia</taxon>
    </lineage>
</organism>
<accession>A0ABU9E9F0</accession>
<dbReference type="RefSeq" id="WP_405286853.1">
    <property type="nucleotide sequence ID" value="NZ_JBBHLI010000005.1"/>
</dbReference>
<keyword evidence="6" id="KW-1185">Reference proteome</keyword>
<dbReference type="PANTHER" id="PTHR43833">
    <property type="entry name" value="POTASSIUM CHANNEL PROTEIN 2-RELATED-RELATED"/>
    <property type="match status" value="1"/>
</dbReference>
<comment type="subcellular location">
    <subcellularLocation>
        <location evidence="1">Cell membrane</location>
        <topology evidence="1">Multi-pass membrane protein</topology>
    </subcellularLocation>
</comment>
<dbReference type="GO" id="GO:0034220">
    <property type="term" value="P:monoatomic ion transmembrane transport"/>
    <property type="evidence" value="ECO:0007669"/>
    <property type="project" value="UniProtKB-KW"/>
</dbReference>
<evidence type="ECO:0000259" key="4">
    <source>
        <dbReference type="PROSITE" id="PS51202"/>
    </source>
</evidence>
<dbReference type="InterPro" id="IPR050721">
    <property type="entry name" value="Trk_Ktr_HKT_K-transport"/>
</dbReference>
<feature type="domain" description="RCK C-terminal" evidence="4">
    <location>
        <begin position="249"/>
        <end position="339"/>
    </location>
</feature>
<evidence type="ECO:0000256" key="1">
    <source>
        <dbReference type="ARBA" id="ARBA00004651"/>
    </source>
</evidence>
<dbReference type="Pfam" id="PF07885">
    <property type="entry name" value="Ion_trans_2"/>
    <property type="match status" value="1"/>
</dbReference>
<keyword evidence="5" id="KW-0406">Ion transport</keyword>
<dbReference type="PANTHER" id="PTHR43833:SF9">
    <property type="entry name" value="POTASSIUM CHANNEL PROTEIN YUGO-RELATED"/>
    <property type="match status" value="1"/>
</dbReference>
<evidence type="ECO:0000313" key="6">
    <source>
        <dbReference type="Proteomes" id="UP001484239"/>
    </source>
</evidence>
<keyword evidence="2" id="KW-0472">Membrane</keyword>
<dbReference type="Pfam" id="PF02080">
    <property type="entry name" value="TrkA_C"/>
    <property type="match status" value="1"/>
</dbReference>
<dbReference type="InterPro" id="IPR036721">
    <property type="entry name" value="RCK_C_sf"/>
</dbReference>
<dbReference type="InterPro" id="IPR013099">
    <property type="entry name" value="K_chnl_dom"/>
</dbReference>
<dbReference type="Gene3D" id="3.30.70.1450">
    <property type="entry name" value="Regulator of K+ conductance, C-terminal domain"/>
    <property type="match status" value="1"/>
</dbReference>
<evidence type="ECO:0000313" key="5">
    <source>
        <dbReference type="EMBL" id="MEK9501371.1"/>
    </source>
</evidence>
<dbReference type="Pfam" id="PF02254">
    <property type="entry name" value="TrkA_N"/>
    <property type="match status" value="1"/>
</dbReference>
<protein>
    <submittedName>
        <fullName evidence="5">Potassium channel protein</fullName>
    </submittedName>
</protein>
<dbReference type="SUPFAM" id="SSF116726">
    <property type="entry name" value="TrkA C-terminal domain-like"/>
    <property type="match status" value="1"/>
</dbReference>
<dbReference type="SUPFAM" id="SSF81324">
    <property type="entry name" value="Voltage-gated potassium channels"/>
    <property type="match status" value="1"/>
</dbReference>
<dbReference type="EMBL" id="JBBHLI010000005">
    <property type="protein sequence ID" value="MEK9501371.1"/>
    <property type="molecule type" value="Genomic_DNA"/>
</dbReference>
<dbReference type="Gene3D" id="1.10.287.70">
    <property type="match status" value="1"/>
</dbReference>
<proteinExistence type="predicted"/>
<name>A0ABU9E9F0_9BACT</name>
<keyword evidence="2" id="KW-0812">Transmembrane</keyword>
<dbReference type="PROSITE" id="PS51202">
    <property type="entry name" value="RCK_C"/>
    <property type="match status" value="1"/>
</dbReference>